<evidence type="ECO:0000313" key="2">
    <source>
        <dbReference type="EMBL" id="CAL1392734.1"/>
    </source>
</evidence>
<feature type="region of interest" description="Disordered" evidence="1">
    <location>
        <begin position="94"/>
        <end position="139"/>
    </location>
</feature>
<feature type="compositionally biased region" description="Polar residues" evidence="1">
    <location>
        <begin position="97"/>
        <end position="110"/>
    </location>
</feature>
<feature type="compositionally biased region" description="Low complexity" evidence="1">
    <location>
        <begin position="27"/>
        <end position="38"/>
    </location>
</feature>
<name>A0AAV2F3K9_9ROSI</name>
<protein>
    <recommendedName>
        <fullName evidence="4">CCHC-type domain-containing protein</fullName>
    </recommendedName>
</protein>
<feature type="compositionally biased region" description="Polar residues" evidence="1">
    <location>
        <begin position="126"/>
        <end position="139"/>
    </location>
</feature>
<feature type="region of interest" description="Disordered" evidence="1">
    <location>
        <begin position="1"/>
        <end position="60"/>
    </location>
</feature>
<dbReference type="Proteomes" id="UP001497516">
    <property type="component" value="Chromosome 6"/>
</dbReference>
<reference evidence="2 3" key="1">
    <citation type="submission" date="2024-04" db="EMBL/GenBank/DDBJ databases">
        <authorList>
            <person name="Fracassetti M."/>
        </authorList>
    </citation>
    <scope>NUCLEOTIDE SEQUENCE [LARGE SCALE GENOMIC DNA]</scope>
</reference>
<proteinExistence type="predicted"/>
<evidence type="ECO:0008006" key="4">
    <source>
        <dbReference type="Google" id="ProtNLM"/>
    </source>
</evidence>
<gene>
    <name evidence="2" type="ORF">LTRI10_LOCUS33356</name>
</gene>
<evidence type="ECO:0000256" key="1">
    <source>
        <dbReference type="SAM" id="MobiDB-lite"/>
    </source>
</evidence>
<dbReference type="AlphaFoldDB" id="A0AAV2F3K9"/>
<evidence type="ECO:0000313" key="3">
    <source>
        <dbReference type="Proteomes" id="UP001497516"/>
    </source>
</evidence>
<dbReference type="EMBL" id="OZ034819">
    <property type="protein sequence ID" value="CAL1392734.1"/>
    <property type="molecule type" value="Genomic_DNA"/>
</dbReference>
<keyword evidence="3" id="KW-1185">Reference proteome</keyword>
<sequence>MMDTATEPAPPASKRQKRGEKKGGGAAPQNASAAPNNGERVRKRPKCSRCGATNHNSKTCPLRVGVQIERMGTCSRQQMEREVRRAAQGISIYIDPTSGNMYSRMSTRDPQQGGRRELNEPDHPPMNSTQPPSTQPETQ</sequence>
<accession>A0AAV2F3K9</accession>
<feature type="compositionally biased region" description="Basic and acidic residues" evidence="1">
    <location>
        <begin position="114"/>
        <end position="123"/>
    </location>
</feature>
<organism evidence="2 3">
    <name type="scientific">Linum trigynum</name>
    <dbReference type="NCBI Taxonomy" id="586398"/>
    <lineage>
        <taxon>Eukaryota</taxon>
        <taxon>Viridiplantae</taxon>
        <taxon>Streptophyta</taxon>
        <taxon>Embryophyta</taxon>
        <taxon>Tracheophyta</taxon>
        <taxon>Spermatophyta</taxon>
        <taxon>Magnoliopsida</taxon>
        <taxon>eudicotyledons</taxon>
        <taxon>Gunneridae</taxon>
        <taxon>Pentapetalae</taxon>
        <taxon>rosids</taxon>
        <taxon>fabids</taxon>
        <taxon>Malpighiales</taxon>
        <taxon>Linaceae</taxon>
        <taxon>Linum</taxon>
    </lineage>
</organism>